<comment type="similarity">
    <text evidence="2">Belongs to the cation diffusion facilitator (CDF) transporter (TC 2.A.4) family. FieF subfamily.</text>
</comment>
<feature type="transmembrane region" description="Helical" evidence="9">
    <location>
        <begin position="154"/>
        <end position="173"/>
    </location>
</feature>
<dbReference type="Gene3D" id="1.20.1510.10">
    <property type="entry name" value="Cation efflux protein transmembrane domain"/>
    <property type="match status" value="1"/>
</dbReference>
<evidence type="ECO:0000256" key="4">
    <source>
        <dbReference type="ARBA" id="ARBA00022496"/>
    </source>
</evidence>
<keyword evidence="12" id="KW-1185">Reference proteome</keyword>
<evidence type="ECO:0000256" key="2">
    <source>
        <dbReference type="ARBA" id="ARBA00010212"/>
    </source>
</evidence>
<organism evidence="11 12">
    <name type="scientific">Marinobacter antarcticus</name>
    <dbReference type="NCBI Taxonomy" id="564117"/>
    <lineage>
        <taxon>Bacteria</taxon>
        <taxon>Pseudomonadati</taxon>
        <taxon>Pseudomonadota</taxon>
        <taxon>Gammaproteobacteria</taxon>
        <taxon>Pseudomonadales</taxon>
        <taxon>Marinobacteraceae</taxon>
        <taxon>Marinobacter</taxon>
    </lineage>
</organism>
<evidence type="ECO:0000256" key="1">
    <source>
        <dbReference type="ARBA" id="ARBA00004141"/>
    </source>
</evidence>
<keyword evidence="4" id="KW-0408">Iron</keyword>
<evidence type="ECO:0000256" key="7">
    <source>
        <dbReference type="ARBA" id="ARBA00022989"/>
    </source>
</evidence>
<dbReference type="STRING" id="564117.SAMN05216369_0315"/>
<evidence type="ECO:0000313" key="12">
    <source>
        <dbReference type="Proteomes" id="UP000184497"/>
    </source>
</evidence>
<name>A0A1M6PIM1_9GAMM</name>
<evidence type="ECO:0000256" key="6">
    <source>
        <dbReference type="ARBA" id="ARBA00022906"/>
    </source>
</evidence>
<dbReference type="PANTHER" id="PTHR43840">
    <property type="entry name" value="MITOCHONDRIAL METAL TRANSPORTER 1-RELATED"/>
    <property type="match status" value="1"/>
</dbReference>
<keyword evidence="7 9" id="KW-1133">Transmembrane helix</keyword>
<sequence length="289" mass="31175">MFKSIARENMALSLSAVAAGLFALAGITWGLWIDSLVILFDGAYSLVSLLLSLLSLYAARIVRRPASKEYPFGRGAAEPLVIAIKGLVITLVCILSLGAAIAALLEGGRAVSADRALVFAAVSVLGCAVVWLYLKWAGRQESSGLVVAEQSQWFMDSVLSAAVLLGFGIAWWLEQSAWSAWAVYADPVMMIIISAYFILVPVKMTVGAVRELLLAAPSAEFAEEVHEALSSVGLVPEQVKMAKVGPNLMMEISLPANWPGRAERLKWHLSRHLEDLPVRPAIFIRSLVS</sequence>
<accession>A0A1M6PIM1</accession>
<dbReference type="InterPro" id="IPR002524">
    <property type="entry name" value="Cation_efflux"/>
</dbReference>
<dbReference type="AlphaFoldDB" id="A0A1M6PIM1"/>
<keyword evidence="6" id="KW-0864">Zinc transport</keyword>
<dbReference type="InterPro" id="IPR050291">
    <property type="entry name" value="CDF_Transporter"/>
</dbReference>
<evidence type="ECO:0000256" key="9">
    <source>
        <dbReference type="SAM" id="Phobius"/>
    </source>
</evidence>
<feature type="transmembrane region" description="Helical" evidence="9">
    <location>
        <begin position="116"/>
        <end position="134"/>
    </location>
</feature>
<keyword evidence="4" id="KW-0410">Iron transport</keyword>
<keyword evidence="6" id="KW-0862">Zinc</keyword>
<dbReference type="GO" id="GO:0006882">
    <property type="term" value="P:intracellular zinc ion homeostasis"/>
    <property type="evidence" value="ECO:0007669"/>
    <property type="project" value="TreeGrafter"/>
</dbReference>
<feature type="domain" description="Cation efflux protein transmembrane" evidence="10">
    <location>
        <begin position="14"/>
        <end position="213"/>
    </location>
</feature>
<dbReference type="GO" id="GO:0015086">
    <property type="term" value="F:cadmium ion transmembrane transporter activity"/>
    <property type="evidence" value="ECO:0007669"/>
    <property type="project" value="TreeGrafter"/>
</dbReference>
<dbReference type="InterPro" id="IPR027469">
    <property type="entry name" value="Cation_efflux_TMD_sf"/>
</dbReference>
<evidence type="ECO:0000313" key="11">
    <source>
        <dbReference type="EMBL" id="SHK07754.1"/>
    </source>
</evidence>
<dbReference type="Pfam" id="PF01545">
    <property type="entry name" value="Cation_efflux"/>
    <property type="match status" value="1"/>
</dbReference>
<dbReference type="PANTHER" id="PTHR43840:SF15">
    <property type="entry name" value="MITOCHONDRIAL METAL TRANSPORTER 1-RELATED"/>
    <property type="match status" value="1"/>
</dbReference>
<dbReference type="NCBIfam" id="TIGR01297">
    <property type="entry name" value="CDF"/>
    <property type="match status" value="1"/>
</dbReference>
<dbReference type="GO" id="GO:0015093">
    <property type="term" value="F:ferrous iron transmembrane transporter activity"/>
    <property type="evidence" value="ECO:0007669"/>
    <property type="project" value="TreeGrafter"/>
</dbReference>
<comment type="subcellular location">
    <subcellularLocation>
        <location evidence="1">Membrane</location>
        <topology evidence="1">Multi-pass membrane protein</topology>
    </subcellularLocation>
</comment>
<feature type="transmembrane region" description="Helical" evidence="9">
    <location>
        <begin position="38"/>
        <end position="59"/>
    </location>
</feature>
<dbReference type="GO" id="GO:0005886">
    <property type="term" value="C:plasma membrane"/>
    <property type="evidence" value="ECO:0007669"/>
    <property type="project" value="TreeGrafter"/>
</dbReference>
<keyword evidence="5 9" id="KW-0812">Transmembrane</keyword>
<evidence type="ECO:0000259" key="10">
    <source>
        <dbReference type="Pfam" id="PF01545"/>
    </source>
</evidence>
<protein>
    <submittedName>
        <fullName evidence="11">Cation diffusion facilitator family transporter</fullName>
    </submittedName>
</protein>
<dbReference type="InterPro" id="IPR058533">
    <property type="entry name" value="Cation_efflux_TM"/>
</dbReference>
<gene>
    <name evidence="11" type="ORF">SAMN05216369_0315</name>
</gene>
<reference evidence="12" key="1">
    <citation type="submission" date="2016-11" db="EMBL/GenBank/DDBJ databases">
        <authorList>
            <person name="Varghese N."/>
            <person name="Submissions S."/>
        </authorList>
    </citation>
    <scope>NUCLEOTIDE SEQUENCE [LARGE SCALE GENOMIC DNA]</scope>
    <source>
        <strain evidence="12">CGMCC 1.10835</strain>
    </source>
</reference>
<feature type="transmembrane region" description="Helical" evidence="9">
    <location>
        <begin position="179"/>
        <end position="200"/>
    </location>
</feature>
<evidence type="ECO:0000256" key="5">
    <source>
        <dbReference type="ARBA" id="ARBA00022692"/>
    </source>
</evidence>
<keyword evidence="6" id="KW-0406">Ion transport</keyword>
<feature type="transmembrane region" description="Helical" evidence="9">
    <location>
        <begin position="80"/>
        <end position="104"/>
    </location>
</feature>
<dbReference type="GO" id="GO:0015341">
    <property type="term" value="F:zinc efflux antiporter activity"/>
    <property type="evidence" value="ECO:0007669"/>
    <property type="project" value="TreeGrafter"/>
</dbReference>
<dbReference type="Proteomes" id="UP000184497">
    <property type="component" value="Unassembled WGS sequence"/>
</dbReference>
<dbReference type="OrthoDB" id="268546at2"/>
<feature type="transmembrane region" description="Helical" evidence="9">
    <location>
        <begin position="12"/>
        <end position="32"/>
    </location>
</feature>
<dbReference type="SUPFAM" id="SSF161111">
    <property type="entry name" value="Cation efflux protein transmembrane domain-like"/>
    <property type="match status" value="1"/>
</dbReference>
<evidence type="ECO:0000256" key="8">
    <source>
        <dbReference type="ARBA" id="ARBA00023136"/>
    </source>
</evidence>
<keyword evidence="3" id="KW-0813">Transport</keyword>
<evidence type="ECO:0000256" key="3">
    <source>
        <dbReference type="ARBA" id="ARBA00022448"/>
    </source>
</evidence>
<proteinExistence type="inferred from homology"/>
<dbReference type="EMBL" id="FRAQ01000001">
    <property type="protein sequence ID" value="SHK07754.1"/>
    <property type="molecule type" value="Genomic_DNA"/>
</dbReference>
<dbReference type="RefSeq" id="WP_072795041.1">
    <property type="nucleotide sequence ID" value="NZ_FRAQ01000001.1"/>
</dbReference>
<keyword evidence="8 9" id="KW-0472">Membrane</keyword>